<dbReference type="Proteomes" id="UP000410492">
    <property type="component" value="Unassembled WGS sequence"/>
</dbReference>
<proteinExistence type="predicted"/>
<evidence type="ECO:0000313" key="1">
    <source>
        <dbReference type="EMBL" id="VEN44185.1"/>
    </source>
</evidence>
<gene>
    <name evidence="1" type="ORF">CALMAC_LOCUS7081</name>
</gene>
<accession>A0A653C8I8</accession>
<name>A0A653C8I8_CALMS</name>
<reference evidence="1 2" key="1">
    <citation type="submission" date="2019-01" db="EMBL/GenBank/DDBJ databases">
        <authorList>
            <person name="Sayadi A."/>
        </authorList>
    </citation>
    <scope>NUCLEOTIDE SEQUENCE [LARGE SCALE GENOMIC DNA]</scope>
</reference>
<sequence length="35" mass="4157">MVTLYFIELCHATRACWMRPTRIGDQRTEVTKTLD</sequence>
<dbReference type="EMBL" id="CAACVG010007212">
    <property type="protein sequence ID" value="VEN44185.1"/>
    <property type="molecule type" value="Genomic_DNA"/>
</dbReference>
<dbReference type="AlphaFoldDB" id="A0A653C8I8"/>
<protein>
    <submittedName>
        <fullName evidence="1">Uncharacterized protein</fullName>
    </submittedName>
</protein>
<organism evidence="1 2">
    <name type="scientific">Callosobruchus maculatus</name>
    <name type="common">Southern cowpea weevil</name>
    <name type="synonym">Pulse bruchid</name>
    <dbReference type="NCBI Taxonomy" id="64391"/>
    <lineage>
        <taxon>Eukaryota</taxon>
        <taxon>Metazoa</taxon>
        <taxon>Ecdysozoa</taxon>
        <taxon>Arthropoda</taxon>
        <taxon>Hexapoda</taxon>
        <taxon>Insecta</taxon>
        <taxon>Pterygota</taxon>
        <taxon>Neoptera</taxon>
        <taxon>Endopterygota</taxon>
        <taxon>Coleoptera</taxon>
        <taxon>Polyphaga</taxon>
        <taxon>Cucujiformia</taxon>
        <taxon>Chrysomeloidea</taxon>
        <taxon>Chrysomelidae</taxon>
        <taxon>Bruchinae</taxon>
        <taxon>Bruchini</taxon>
        <taxon>Callosobruchus</taxon>
    </lineage>
</organism>
<evidence type="ECO:0000313" key="2">
    <source>
        <dbReference type="Proteomes" id="UP000410492"/>
    </source>
</evidence>
<keyword evidence="2" id="KW-1185">Reference proteome</keyword>